<feature type="domain" description="Glycosyl hydrolase family 32 C-terminal" evidence="7">
    <location>
        <begin position="200"/>
        <end position="279"/>
    </location>
</feature>
<dbReference type="Gene3D" id="2.115.10.20">
    <property type="entry name" value="Glycosyl hydrolase domain, family 43"/>
    <property type="match status" value="1"/>
</dbReference>
<dbReference type="EMBL" id="CAKOGL010000011">
    <property type="protein sequence ID" value="CAH2091650.1"/>
    <property type="molecule type" value="Genomic_DNA"/>
</dbReference>
<keyword evidence="9" id="KW-1185">Reference proteome</keyword>
<sequence length="310" mass="35129">MVLGNSFNNSTLGCVLLYTSKDKISWNQVSIIDESDGFLGYMWECPDFFELNGHFFLLFSPQGVKPKGDKYKNLYQTGYIVGDFDYSTNSFKLLRGFQELDYGHDFYATQTILDDMGRRIVIAWMDMWDQNYPEQRDGFNGQMTIPRELSLTRSGRIIQKPVKEIKGVHGKIIHFGKSNGGTSVLLNNNAAEVIIIASKSSDLEVFVESRNSTKTVNIKYDSRNGKVSLDRGGNDGLRRTEWRPKNILKMKIYVDASSIEVFCGKGEVTMSSRFFPDGPVQVRLGDESQAKLLQVIDLHQSVLINNNNLN</sequence>
<dbReference type="AlphaFoldDB" id="A0AAU9U1N5"/>
<comment type="similarity">
    <text evidence="1 5">Belongs to the glycosyl hydrolase 32 family.</text>
</comment>
<dbReference type="InterPro" id="IPR051214">
    <property type="entry name" value="GH32_Enzymes"/>
</dbReference>
<dbReference type="PANTHER" id="PTHR43101:SF1">
    <property type="entry name" value="BETA-FRUCTOSIDASE"/>
    <property type="match status" value="1"/>
</dbReference>
<organism evidence="8 9">
    <name type="scientific">Euphydryas editha</name>
    <name type="common">Edith's checkerspot</name>
    <dbReference type="NCBI Taxonomy" id="104508"/>
    <lineage>
        <taxon>Eukaryota</taxon>
        <taxon>Metazoa</taxon>
        <taxon>Ecdysozoa</taxon>
        <taxon>Arthropoda</taxon>
        <taxon>Hexapoda</taxon>
        <taxon>Insecta</taxon>
        <taxon>Pterygota</taxon>
        <taxon>Neoptera</taxon>
        <taxon>Endopterygota</taxon>
        <taxon>Lepidoptera</taxon>
        <taxon>Glossata</taxon>
        <taxon>Ditrysia</taxon>
        <taxon>Papilionoidea</taxon>
        <taxon>Nymphalidae</taxon>
        <taxon>Nymphalinae</taxon>
        <taxon>Euphydryas</taxon>
    </lineage>
</organism>
<dbReference type="Proteomes" id="UP001153954">
    <property type="component" value="Unassembled WGS sequence"/>
</dbReference>
<evidence type="ECO:0000313" key="9">
    <source>
        <dbReference type="Proteomes" id="UP001153954"/>
    </source>
</evidence>
<feature type="domain" description="Glycosyl hydrolase family 32 N-terminal" evidence="6">
    <location>
        <begin position="1"/>
        <end position="161"/>
    </location>
</feature>
<dbReference type="GO" id="GO:0004564">
    <property type="term" value="F:beta-fructofuranosidase activity"/>
    <property type="evidence" value="ECO:0007669"/>
    <property type="project" value="UniProtKB-EC"/>
</dbReference>
<dbReference type="EC" id="3.2.1.26" evidence="2"/>
<protein>
    <recommendedName>
        <fullName evidence="2">beta-fructofuranosidase</fullName>
        <ecNumber evidence="2">3.2.1.26</ecNumber>
    </recommendedName>
</protein>
<dbReference type="GO" id="GO:0005975">
    <property type="term" value="P:carbohydrate metabolic process"/>
    <property type="evidence" value="ECO:0007669"/>
    <property type="project" value="InterPro"/>
</dbReference>
<dbReference type="InterPro" id="IPR013189">
    <property type="entry name" value="Glyco_hydro_32_C"/>
</dbReference>
<evidence type="ECO:0000256" key="2">
    <source>
        <dbReference type="ARBA" id="ARBA00012758"/>
    </source>
</evidence>
<dbReference type="SUPFAM" id="SSF75005">
    <property type="entry name" value="Arabinanase/levansucrase/invertase"/>
    <property type="match status" value="1"/>
</dbReference>
<evidence type="ECO:0000256" key="4">
    <source>
        <dbReference type="ARBA" id="ARBA00023295"/>
    </source>
</evidence>
<gene>
    <name evidence="8" type="ORF">EEDITHA_LOCUS7497</name>
</gene>
<evidence type="ECO:0000256" key="3">
    <source>
        <dbReference type="ARBA" id="ARBA00022801"/>
    </source>
</evidence>
<evidence type="ECO:0000256" key="5">
    <source>
        <dbReference type="RuleBase" id="RU362110"/>
    </source>
</evidence>
<dbReference type="PANTHER" id="PTHR43101">
    <property type="entry name" value="BETA-FRUCTOSIDASE"/>
    <property type="match status" value="1"/>
</dbReference>
<evidence type="ECO:0000259" key="7">
    <source>
        <dbReference type="Pfam" id="PF08244"/>
    </source>
</evidence>
<evidence type="ECO:0000259" key="6">
    <source>
        <dbReference type="Pfam" id="PF00251"/>
    </source>
</evidence>
<dbReference type="InterPro" id="IPR013148">
    <property type="entry name" value="Glyco_hydro_32_N"/>
</dbReference>
<proteinExistence type="inferred from homology"/>
<keyword evidence="3 5" id="KW-0378">Hydrolase</keyword>
<name>A0AAU9U1N5_EUPED</name>
<evidence type="ECO:0000313" key="8">
    <source>
        <dbReference type="EMBL" id="CAH2091650.1"/>
    </source>
</evidence>
<comment type="caution">
    <text evidence="8">The sequence shown here is derived from an EMBL/GenBank/DDBJ whole genome shotgun (WGS) entry which is preliminary data.</text>
</comment>
<dbReference type="InterPro" id="IPR001362">
    <property type="entry name" value="Glyco_hydro_32"/>
</dbReference>
<dbReference type="InterPro" id="IPR013320">
    <property type="entry name" value="ConA-like_dom_sf"/>
</dbReference>
<dbReference type="SMART" id="SM00640">
    <property type="entry name" value="Glyco_32"/>
    <property type="match status" value="1"/>
</dbReference>
<reference evidence="8" key="1">
    <citation type="submission" date="2022-03" db="EMBL/GenBank/DDBJ databases">
        <authorList>
            <person name="Tunstrom K."/>
        </authorList>
    </citation>
    <scope>NUCLEOTIDE SEQUENCE</scope>
</reference>
<dbReference type="SUPFAM" id="SSF49899">
    <property type="entry name" value="Concanavalin A-like lectins/glucanases"/>
    <property type="match status" value="1"/>
</dbReference>
<accession>A0AAU9U1N5</accession>
<dbReference type="Pfam" id="PF08244">
    <property type="entry name" value="Glyco_hydro_32C"/>
    <property type="match status" value="1"/>
</dbReference>
<dbReference type="Gene3D" id="2.60.120.560">
    <property type="entry name" value="Exo-inulinase, domain 1"/>
    <property type="match status" value="1"/>
</dbReference>
<dbReference type="InterPro" id="IPR023296">
    <property type="entry name" value="Glyco_hydro_beta-prop_sf"/>
</dbReference>
<keyword evidence="4 5" id="KW-0326">Glycosidase</keyword>
<evidence type="ECO:0000256" key="1">
    <source>
        <dbReference type="ARBA" id="ARBA00009902"/>
    </source>
</evidence>
<dbReference type="Pfam" id="PF00251">
    <property type="entry name" value="Glyco_hydro_32N"/>
    <property type="match status" value="1"/>
</dbReference>